<dbReference type="AlphaFoldDB" id="A0AAE0VR20"/>
<reference evidence="1" key="3">
    <citation type="submission" date="2023-05" db="EMBL/GenBank/DDBJ databases">
        <authorList>
            <person name="Smith C.H."/>
        </authorList>
    </citation>
    <scope>NUCLEOTIDE SEQUENCE</scope>
    <source>
        <strain evidence="1">CHS0354</strain>
        <tissue evidence="1">Mantle</tissue>
    </source>
</reference>
<keyword evidence="2" id="KW-1185">Reference proteome</keyword>
<evidence type="ECO:0000313" key="1">
    <source>
        <dbReference type="EMBL" id="KAK3587054.1"/>
    </source>
</evidence>
<dbReference type="PANTHER" id="PTHR36981:SF1">
    <property type="entry name" value="P2X PURINORECEPTOR 7 INTRACELLULAR DOMAIN-CONTAINING PROTEIN"/>
    <property type="match status" value="1"/>
</dbReference>
<proteinExistence type="predicted"/>
<gene>
    <name evidence="1" type="ORF">CHS0354_008082</name>
</gene>
<protein>
    <recommendedName>
        <fullName evidence="3">P2X purinoceptor 7-like</fullName>
    </recommendedName>
</protein>
<dbReference type="PANTHER" id="PTHR36981">
    <property type="entry name" value="ZGC:195170"/>
    <property type="match status" value="1"/>
</dbReference>
<evidence type="ECO:0000313" key="2">
    <source>
        <dbReference type="Proteomes" id="UP001195483"/>
    </source>
</evidence>
<organism evidence="1 2">
    <name type="scientific">Potamilus streckersoni</name>
    <dbReference type="NCBI Taxonomy" id="2493646"/>
    <lineage>
        <taxon>Eukaryota</taxon>
        <taxon>Metazoa</taxon>
        <taxon>Spiralia</taxon>
        <taxon>Lophotrochozoa</taxon>
        <taxon>Mollusca</taxon>
        <taxon>Bivalvia</taxon>
        <taxon>Autobranchia</taxon>
        <taxon>Heteroconchia</taxon>
        <taxon>Palaeoheterodonta</taxon>
        <taxon>Unionida</taxon>
        <taxon>Unionoidea</taxon>
        <taxon>Unionidae</taxon>
        <taxon>Ambleminae</taxon>
        <taxon>Lampsilini</taxon>
        <taxon>Potamilus</taxon>
    </lineage>
</organism>
<dbReference type="Proteomes" id="UP001195483">
    <property type="component" value="Unassembled WGS sequence"/>
</dbReference>
<accession>A0AAE0VR20</accession>
<comment type="caution">
    <text evidence="1">The sequence shown here is derived from an EMBL/GenBank/DDBJ whole genome shotgun (WGS) entry which is preliminary data.</text>
</comment>
<name>A0AAE0VR20_9BIVA</name>
<dbReference type="EMBL" id="JAEAOA010000545">
    <property type="protein sequence ID" value="KAK3587054.1"/>
    <property type="molecule type" value="Genomic_DNA"/>
</dbReference>
<sequence length="205" mass="23709">MNTYYKQRPSWYRHIMEKSSETQHESCDSEGSELSLSCASSPFEDSEVLNLEDSDNGVEAAAGSQINPYQFEAYISNTDESEIADDDDEEERQDRLTDNSWCNCGHCLVMPTSRECVCCCDVEKVTSVCNGYQGIQYITDHPGFRPVCLDIHVLKVAYYQYRQQFGERPEQGNERHRYTSYRQFARLCWHFLGKEVRVIFPSCVV</sequence>
<reference evidence="1" key="1">
    <citation type="journal article" date="2021" name="Genome Biol. Evol.">
        <title>A High-Quality Reference Genome for a Parasitic Bivalve with Doubly Uniparental Inheritance (Bivalvia: Unionida).</title>
        <authorList>
            <person name="Smith C.H."/>
        </authorList>
    </citation>
    <scope>NUCLEOTIDE SEQUENCE</scope>
    <source>
        <strain evidence="1">CHS0354</strain>
    </source>
</reference>
<evidence type="ECO:0008006" key="3">
    <source>
        <dbReference type="Google" id="ProtNLM"/>
    </source>
</evidence>
<reference evidence="1" key="2">
    <citation type="journal article" date="2021" name="Genome Biol. Evol.">
        <title>Developing a high-quality reference genome for a parasitic bivalve with doubly uniparental inheritance (Bivalvia: Unionida).</title>
        <authorList>
            <person name="Smith C.H."/>
        </authorList>
    </citation>
    <scope>NUCLEOTIDE SEQUENCE</scope>
    <source>
        <strain evidence="1">CHS0354</strain>
        <tissue evidence="1">Mantle</tissue>
    </source>
</reference>